<protein>
    <submittedName>
        <fullName evidence="3">3-oxoacyl-[acyl-carrier protein] reductase</fullName>
        <ecNumber evidence="3">1.1.1.100</ecNumber>
    </submittedName>
</protein>
<evidence type="ECO:0000313" key="3">
    <source>
        <dbReference type="EMBL" id="MBB5139836.1"/>
    </source>
</evidence>
<dbReference type="PANTHER" id="PTHR24321:SF8">
    <property type="entry name" value="ESTRADIOL 17-BETA-DEHYDROGENASE 8-RELATED"/>
    <property type="match status" value="1"/>
</dbReference>
<comment type="similarity">
    <text evidence="1">Belongs to the short-chain dehydrogenases/reductases (SDR) family.</text>
</comment>
<name>A0A840PLP3_9ACTN</name>
<dbReference type="Proteomes" id="UP000578449">
    <property type="component" value="Unassembled WGS sequence"/>
</dbReference>
<dbReference type="EMBL" id="JACHGN010000033">
    <property type="protein sequence ID" value="MBB5139836.1"/>
    <property type="molecule type" value="Genomic_DNA"/>
</dbReference>
<evidence type="ECO:0000256" key="2">
    <source>
        <dbReference type="ARBA" id="ARBA00023002"/>
    </source>
</evidence>
<dbReference type="CDD" id="cd05233">
    <property type="entry name" value="SDR_c"/>
    <property type="match status" value="1"/>
</dbReference>
<dbReference type="Gene3D" id="3.40.50.720">
    <property type="entry name" value="NAD(P)-binding Rossmann-like Domain"/>
    <property type="match status" value="1"/>
</dbReference>
<dbReference type="FunFam" id="3.40.50.720:FF:000084">
    <property type="entry name" value="Short-chain dehydrogenase reductase"/>
    <property type="match status" value="1"/>
</dbReference>
<keyword evidence="2 3" id="KW-0560">Oxidoreductase</keyword>
<dbReference type="SUPFAM" id="SSF51735">
    <property type="entry name" value="NAD(P)-binding Rossmann-fold domains"/>
    <property type="match status" value="1"/>
</dbReference>
<dbReference type="GO" id="GO:0004316">
    <property type="term" value="F:3-oxoacyl-[acyl-carrier-protein] reductase (NADPH) activity"/>
    <property type="evidence" value="ECO:0007669"/>
    <property type="project" value="UniProtKB-EC"/>
</dbReference>
<dbReference type="PANTHER" id="PTHR24321">
    <property type="entry name" value="DEHYDROGENASES, SHORT CHAIN"/>
    <property type="match status" value="1"/>
</dbReference>
<accession>A0A840PLP3</accession>
<dbReference type="InterPro" id="IPR002347">
    <property type="entry name" value="SDR_fam"/>
</dbReference>
<dbReference type="Pfam" id="PF13561">
    <property type="entry name" value="adh_short_C2"/>
    <property type="match status" value="1"/>
</dbReference>
<dbReference type="EC" id="1.1.1.100" evidence="3"/>
<dbReference type="AlphaFoldDB" id="A0A840PLP3"/>
<dbReference type="InterPro" id="IPR020904">
    <property type="entry name" value="Sc_DH/Rdtase_CS"/>
</dbReference>
<dbReference type="PRINTS" id="PR00081">
    <property type="entry name" value="GDHRDH"/>
</dbReference>
<dbReference type="RefSeq" id="WP_185056651.1">
    <property type="nucleotide sequence ID" value="NZ_BAABIX010000041.1"/>
</dbReference>
<proteinExistence type="inferred from homology"/>
<dbReference type="PROSITE" id="PS00061">
    <property type="entry name" value="ADH_SHORT"/>
    <property type="match status" value="1"/>
</dbReference>
<keyword evidence="4" id="KW-1185">Reference proteome</keyword>
<evidence type="ECO:0000256" key="1">
    <source>
        <dbReference type="ARBA" id="ARBA00006484"/>
    </source>
</evidence>
<organism evidence="3 4">
    <name type="scientific">Thermocatellispora tengchongensis</name>
    <dbReference type="NCBI Taxonomy" id="1073253"/>
    <lineage>
        <taxon>Bacteria</taxon>
        <taxon>Bacillati</taxon>
        <taxon>Actinomycetota</taxon>
        <taxon>Actinomycetes</taxon>
        <taxon>Streptosporangiales</taxon>
        <taxon>Streptosporangiaceae</taxon>
        <taxon>Thermocatellispora</taxon>
    </lineage>
</organism>
<comment type="caution">
    <text evidence="3">The sequence shown here is derived from an EMBL/GenBank/DDBJ whole genome shotgun (WGS) entry which is preliminary data.</text>
</comment>
<dbReference type="PRINTS" id="PR00080">
    <property type="entry name" value="SDRFAMILY"/>
</dbReference>
<evidence type="ECO:0000313" key="4">
    <source>
        <dbReference type="Proteomes" id="UP000578449"/>
    </source>
</evidence>
<reference evidence="3 4" key="1">
    <citation type="submission" date="2020-08" db="EMBL/GenBank/DDBJ databases">
        <title>Genomic Encyclopedia of Type Strains, Phase IV (KMG-IV): sequencing the most valuable type-strain genomes for metagenomic binning, comparative biology and taxonomic classification.</title>
        <authorList>
            <person name="Goeker M."/>
        </authorList>
    </citation>
    <scope>NUCLEOTIDE SEQUENCE [LARGE SCALE GENOMIC DNA]</scope>
    <source>
        <strain evidence="3 4">DSM 45615</strain>
    </source>
</reference>
<sequence>MGVRLAGKIIVITGGGGGIGGVTAVTAAAEGAKAVVLADVSAAALAPVAERVDSAGSEALPVVVDLGTPAGCAELVERAQAAHGRVDVLVHTAAVPNAPTGFLSLPDTAWAGEVALTLNASFHLGRGFGRVMAANGGGVLLYTGSIATMGAGRGLAGYTATKTGLLGLVRAMAVELAPHGIRVNMVSPGAVDTPRYRLRITSDTEMRRLREHFPVAPLGRMATPQDVADAFAFLASDAASYITGHNLVVDGGTTAQVKTPDD</sequence>
<gene>
    <name evidence="3" type="ORF">HNP84_009600</name>
</gene>
<dbReference type="InterPro" id="IPR036291">
    <property type="entry name" value="NAD(P)-bd_dom_sf"/>
</dbReference>